<dbReference type="GO" id="GO:0016435">
    <property type="term" value="F:rRNA (guanine) methyltransferase activity"/>
    <property type="evidence" value="ECO:0007669"/>
    <property type="project" value="InterPro"/>
</dbReference>
<feature type="compositionally biased region" description="Basic residues" evidence="9">
    <location>
        <begin position="238"/>
        <end position="248"/>
    </location>
</feature>
<evidence type="ECO:0000256" key="8">
    <source>
        <dbReference type="ARBA" id="ARBA00023242"/>
    </source>
</evidence>
<evidence type="ECO:0000256" key="6">
    <source>
        <dbReference type="ARBA" id="ARBA00022679"/>
    </source>
</evidence>
<dbReference type="InterPro" id="IPR022238">
    <property type="entry name" value="Bud23_C"/>
</dbReference>
<dbReference type="Proteomes" id="UP000193719">
    <property type="component" value="Unassembled WGS sequence"/>
</dbReference>
<dbReference type="InterPro" id="IPR029063">
    <property type="entry name" value="SAM-dependent_MTases_sf"/>
</dbReference>
<evidence type="ECO:0000259" key="11">
    <source>
        <dbReference type="Pfam" id="PF12589"/>
    </source>
</evidence>
<dbReference type="GO" id="GO:0005737">
    <property type="term" value="C:cytoplasm"/>
    <property type="evidence" value="ECO:0007669"/>
    <property type="project" value="UniProtKB-SubCell"/>
</dbReference>
<feature type="compositionally biased region" description="Basic and acidic residues" evidence="9">
    <location>
        <begin position="223"/>
        <end position="237"/>
    </location>
</feature>
<keyword evidence="7" id="KW-0949">S-adenosyl-L-methionine</keyword>
<keyword evidence="13" id="KW-1185">Reference proteome</keyword>
<evidence type="ECO:0000313" key="13">
    <source>
        <dbReference type="Proteomes" id="UP000193719"/>
    </source>
</evidence>
<evidence type="ECO:0000256" key="1">
    <source>
        <dbReference type="ARBA" id="ARBA00004123"/>
    </source>
</evidence>
<feature type="region of interest" description="Disordered" evidence="9">
    <location>
        <begin position="212"/>
        <end position="286"/>
    </location>
</feature>
<keyword evidence="8" id="KW-0539">Nucleus</keyword>
<comment type="similarity">
    <text evidence="3">Belongs to the class I-like SAM-binding methyltransferase superfamily. BUD23/WBSCR22 family.</text>
</comment>
<gene>
    <name evidence="12" type="ORF">BCR36DRAFT_355401</name>
</gene>
<dbReference type="GO" id="GO:0005730">
    <property type="term" value="C:nucleolus"/>
    <property type="evidence" value="ECO:0007669"/>
    <property type="project" value="TreeGrafter"/>
</dbReference>
<dbReference type="PANTHER" id="PTHR12734">
    <property type="entry name" value="METHYLTRANSFERASE-RELATED"/>
    <property type="match status" value="1"/>
</dbReference>
<evidence type="ECO:0000256" key="9">
    <source>
        <dbReference type="SAM" id="MobiDB-lite"/>
    </source>
</evidence>
<reference evidence="12 13" key="1">
    <citation type="submission" date="2016-08" db="EMBL/GenBank/DDBJ databases">
        <title>Genomes of anaerobic fungi encode conserved fungal cellulosomes for biomass hydrolysis.</title>
        <authorList>
            <consortium name="DOE Joint Genome Institute"/>
            <person name="Haitjema C.H."/>
            <person name="Gilmore S.P."/>
            <person name="Henske J.K."/>
            <person name="Solomon K.V."/>
            <person name="De Groot R."/>
            <person name="Kuo A."/>
            <person name="Mondo S.J."/>
            <person name="Salamov A.A."/>
            <person name="Labutti K."/>
            <person name="Zhao Z."/>
            <person name="Chiniquy J."/>
            <person name="Barry K."/>
            <person name="Brewer H.M."/>
            <person name="Purvine S.O."/>
            <person name="Wright A.T."/>
            <person name="Boxma B."/>
            <person name="Van Alen T."/>
            <person name="Hackstein J.H."/>
            <person name="Baker S.E."/>
            <person name="Grigoriev I.V."/>
            <person name="O'Malley M.A."/>
        </authorList>
    </citation>
    <scope>NUCLEOTIDE SEQUENCE [LARGE SCALE GENOMIC DNA]</scope>
    <source>
        <strain evidence="13">finn</strain>
    </source>
</reference>
<evidence type="ECO:0000256" key="3">
    <source>
        <dbReference type="ARBA" id="ARBA00005547"/>
    </source>
</evidence>
<comment type="subcellular location">
    <subcellularLocation>
        <location evidence="2">Cytoplasm</location>
    </subcellularLocation>
    <subcellularLocation>
        <location evidence="1">Nucleus</location>
    </subcellularLocation>
</comment>
<dbReference type="Gene3D" id="3.40.50.150">
    <property type="entry name" value="Vaccinia Virus protein VP39"/>
    <property type="match status" value="1"/>
</dbReference>
<evidence type="ECO:0000256" key="5">
    <source>
        <dbReference type="ARBA" id="ARBA00022603"/>
    </source>
</evidence>
<feature type="domain" description="18S rRNA (guanine(1575)-N(7))-methyltransferase Bud23 C-terminal" evidence="11">
    <location>
        <begin position="200"/>
        <end position="283"/>
    </location>
</feature>
<reference evidence="12 13" key="2">
    <citation type="submission" date="2016-08" db="EMBL/GenBank/DDBJ databases">
        <title>Pervasive Adenine N6-methylation of Active Genes in Fungi.</title>
        <authorList>
            <consortium name="DOE Joint Genome Institute"/>
            <person name="Mondo S.J."/>
            <person name="Dannebaum R.O."/>
            <person name="Kuo R.C."/>
            <person name="Labutti K."/>
            <person name="Haridas S."/>
            <person name="Kuo A."/>
            <person name="Salamov A."/>
            <person name="Ahrendt S.R."/>
            <person name="Lipzen A."/>
            <person name="Sullivan W."/>
            <person name="Andreopoulos W.B."/>
            <person name="Clum A."/>
            <person name="Lindquist E."/>
            <person name="Daum C."/>
            <person name="Ramamoorthy G.K."/>
            <person name="Gryganskyi A."/>
            <person name="Culley D."/>
            <person name="Magnuson J.K."/>
            <person name="James T.Y."/>
            <person name="O'Malley M.A."/>
            <person name="Stajich J.E."/>
            <person name="Spatafora J.W."/>
            <person name="Visel A."/>
            <person name="Grigoriev I.V."/>
        </authorList>
    </citation>
    <scope>NUCLEOTIDE SEQUENCE [LARGE SCALE GENOMIC DNA]</scope>
    <source>
        <strain evidence="13">finn</strain>
    </source>
</reference>
<protein>
    <submittedName>
        <fullName evidence="12">S-adenosyl-L-methionine-dependent methyltransferase</fullName>
    </submittedName>
</protein>
<accession>A0A1Y1V6G4</accession>
<dbReference type="EMBL" id="MCFH01000029">
    <property type="protein sequence ID" value="ORX47912.1"/>
    <property type="molecule type" value="Genomic_DNA"/>
</dbReference>
<dbReference type="InterPro" id="IPR013216">
    <property type="entry name" value="Methyltransf_11"/>
</dbReference>
<organism evidence="12 13">
    <name type="scientific">Piromyces finnis</name>
    <dbReference type="NCBI Taxonomy" id="1754191"/>
    <lineage>
        <taxon>Eukaryota</taxon>
        <taxon>Fungi</taxon>
        <taxon>Fungi incertae sedis</taxon>
        <taxon>Chytridiomycota</taxon>
        <taxon>Chytridiomycota incertae sedis</taxon>
        <taxon>Neocallimastigomycetes</taxon>
        <taxon>Neocallimastigales</taxon>
        <taxon>Neocallimastigaceae</taxon>
        <taxon>Piromyces</taxon>
    </lineage>
</organism>
<dbReference type="OrthoDB" id="2877at2759"/>
<dbReference type="AlphaFoldDB" id="A0A1Y1V6G4"/>
<dbReference type="PANTHER" id="PTHR12734:SF0">
    <property type="entry name" value="18S RRNA (GUANINE-N(7))-METHYLTRANSFERASE-RELATED"/>
    <property type="match status" value="1"/>
</dbReference>
<feature type="compositionally biased region" description="Basic and acidic residues" evidence="9">
    <location>
        <begin position="249"/>
        <end position="260"/>
    </location>
</feature>
<keyword evidence="4" id="KW-0963">Cytoplasm</keyword>
<dbReference type="Pfam" id="PF08241">
    <property type="entry name" value="Methyltransf_11"/>
    <property type="match status" value="1"/>
</dbReference>
<dbReference type="InterPro" id="IPR039769">
    <property type="entry name" value="Bud23-like"/>
</dbReference>
<dbReference type="STRING" id="1754191.A0A1Y1V6G4"/>
<sequence length="286" mass="32197">MSRPEHQAPAEIVYNDTEAKKYTVNTRIQAIQADMSYRALELLNLPEDKCCYLLDIGCGSGLSSEVLEDEGHVWVGVDISPSMLEVAQERDIQGDMFLQDIGDGFGFRPGTFDGAISISVIQWLCNADKKYHNPKKRLARFFSTLYSSLARGARAVFQFYPENPDQVELIVGSAMKCGFTGGLVVDYPNSSKAKKFYLCLFAGFADDPSNSPSLPKGLGAEGEEPRSSVDYAHERIKERRRRGKKSRAPIKDRNWVLHKKEVSRKKGKTNVPKDSKYTGRKRRVRF</sequence>
<keyword evidence="5 12" id="KW-0489">Methyltransferase</keyword>
<dbReference type="GO" id="GO:0070476">
    <property type="term" value="P:rRNA (guanine-N7)-methylation"/>
    <property type="evidence" value="ECO:0007669"/>
    <property type="project" value="InterPro"/>
</dbReference>
<evidence type="ECO:0000256" key="4">
    <source>
        <dbReference type="ARBA" id="ARBA00022490"/>
    </source>
</evidence>
<evidence type="ECO:0000259" key="10">
    <source>
        <dbReference type="Pfam" id="PF08241"/>
    </source>
</evidence>
<dbReference type="FunFam" id="3.40.50.150:FF:000017">
    <property type="entry name" value="probable 18S rRNA (Guanine-N(7))-methyltransferase"/>
    <property type="match status" value="1"/>
</dbReference>
<proteinExistence type="inferred from homology"/>
<evidence type="ECO:0000313" key="12">
    <source>
        <dbReference type="EMBL" id="ORX47912.1"/>
    </source>
</evidence>
<dbReference type="Pfam" id="PF12589">
    <property type="entry name" value="WBS_methylT"/>
    <property type="match status" value="1"/>
</dbReference>
<name>A0A1Y1V6G4_9FUNG</name>
<dbReference type="CDD" id="cd02440">
    <property type="entry name" value="AdoMet_MTases"/>
    <property type="match status" value="1"/>
</dbReference>
<evidence type="ECO:0000256" key="7">
    <source>
        <dbReference type="ARBA" id="ARBA00022691"/>
    </source>
</evidence>
<feature type="domain" description="Methyltransferase type 11" evidence="10">
    <location>
        <begin position="54"/>
        <end position="132"/>
    </location>
</feature>
<dbReference type="SUPFAM" id="SSF53335">
    <property type="entry name" value="S-adenosyl-L-methionine-dependent methyltransferases"/>
    <property type="match status" value="1"/>
</dbReference>
<comment type="caution">
    <text evidence="12">The sequence shown here is derived from an EMBL/GenBank/DDBJ whole genome shotgun (WGS) entry which is preliminary data.</text>
</comment>
<evidence type="ECO:0000256" key="2">
    <source>
        <dbReference type="ARBA" id="ARBA00004496"/>
    </source>
</evidence>
<keyword evidence="6 12" id="KW-0808">Transferase</keyword>